<evidence type="ECO:0000313" key="15">
    <source>
        <dbReference type="EMBL" id="MFC4386502.1"/>
    </source>
</evidence>
<dbReference type="InterPro" id="IPR038385">
    <property type="entry name" value="Sua5/YwlC_C"/>
</dbReference>
<evidence type="ECO:0000313" key="16">
    <source>
        <dbReference type="Proteomes" id="UP001595880"/>
    </source>
</evidence>
<evidence type="ECO:0000256" key="3">
    <source>
        <dbReference type="ARBA" id="ARBA00012584"/>
    </source>
</evidence>
<keyword evidence="6 13" id="KW-0808">Transferase</keyword>
<comment type="catalytic activity">
    <reaction evidence="12 13">
        <text>L-threonine + hydrogencarbonate + ATP = L-threonylcarbamoyladenylate + diphosphate + H2O</text>
        <dbReference type="Rhea" id="RHEA:36407"/>
        <dbReference type="ChEBI" id="CHEBI:15377"/>
        <dbReference type="ChEBI" id="CHEBI:17544"/>
        <dbReference type="ChEBI" id="CHEBI:30616"/>
        <dbReference type="ChEBI" id="CHEBI:33019"/>
        <dbReference type="ChEBI" id="CHEBI:57926"/>
        <dbReference type="ChEBI" id="CHEBI:73682"/>
        <dbReference type="EC" id="2.7.7.87"/>
    </reaction>
</comment>
<dbReference type="Pfam" id="PF03481">
    <property type="entry name" value="Sua5_C"/>
    <property type="match status" value="1"/>
</dbReference>
<dbReference type="Gene3D" id="3.90.870.10">
    <property type="entry name" value="DHBP synthase"/>
    <property type="match status" value="1"/>
</dbReference>
<organism evidence="15 16">
    <name type="scientific">Gracilibacillus marinus</name>
    <dbReference type="NCBI Taxonomy" id="630535"/>
    <lineage>
        <taxon>Bacteria</taxon>
        <taxon>Bacillati</taxon>
        <taxon>Bacillota</taxon>
        <taxon>Bacilli</taxon>
        <taxon>Bacillales</taxon>
        <taxon>Bacillaceae</taxon>
        <taxon>Gracilibacillus</taxon>
    </lineage>
</organism>
<gene>
    <name evidence="15" type="ORF">ACFOZ1_01635</name>
</gene>
<keyword evidence="16" id="KW-1185">Reference proteome</keyword>
<dbReference type="Pfam" id="PF01300">
    <property type="entry name" value="Sua5_yciO_yrdC"/>
    <property type="match status" value="1"/>
</dbReference>
<accession>A0ABV8VRC1</accession>
<feature type="domain" description="YrdC-like" evidence="14">
    <location>
        <begin position="10"/>
        <end position="196"/>
    </location>
</feature>
<dbReference type="GO" id="GO:0061710">
    <property type="term" value="F:L-threonylcarbamoyladenylate synthase"/>
    <property type="evidence" value="ECO:0007669"/>
    <property type="project" value="UniProtKB-EC"/>
</dbReference>
<keyword evidence="7 13" id="KW-0819">tRNA processing</keyword>
<keyword evidence="9 13" id="KW-0547">Nucleotide-binding</keyword>
<evidence type="ECO:0000259" key="14">
    <source>
        <dbReference type="PROSITE" id="PS51163"/>
    </source>
</evidence>
<dbReference type="NCBIfam" id="TIGR00057">
    <property type="entry name" value="L-threonylcarbamoyladenylate synthase"/>
    <property type="match status" value="1"/>
</dbReference>
<reference evidence="16" key="1">
    <citation type="journal article" date="2019" name="Int. J. Syst. Evol. Microbiol.">
        <title>The Global Catalogue of Microorganisms (GCM) 10K type strain sequencing project: providing services to taxonomists for standard genome sequencing and annotation.</title>
        <authorList>
            <consortium name="The Broad Institute Genomics Platform"/>
            <consortium name="The Broad Institute Genome Sequencing Center for Infectious Disease"/>
            <person name="Wu L."/>
            <person name="Ma J."/>
        </authorList>
    </citation>
    <scope>NUCLEOTIDE SEQUENCE [LARGE SCALE GENOMIC DNA]</scope>
    <source>
        <strain evidence="16">KACC 14058</strain>
    </source>
</reference>
<name>A0ABV8VRC1_9BACI</name>
<evidence type="ECO:0000256" key="10">
    <source>
        <dbReference type="ARBA" id="ARBA00022840"/>
    </source>
</evidence>
<evidence type="ECO:0000256" key="11">
    <source>
        <dbReference type="ARBA" id="ARBA00029774"/>
    </source>
</evidence>
<dbReference type="InterPro" id="IPR017945">
    <property type="entry name" value="DHBP_synth_RibB-like_a/b_dom"/>
</dbReference>
<protein>
    <recommendedName>
        <fullName evidence="4 13">Threonylcarbamoyl-AMP synthase</fullName>
        <shortName evidence="13">TC-AMP synthase</shortName>
        <ecNumber evidence="3 13">2.7.7.87</ecNumber>
    </recommendedName>
    <alternativeName>
        <fullName evidence="11 13">L-threonylcarbamoyladenylate synthase</fullName>
    </alternativeName>
</protein>
<dbReference type="Gene3D" id="3.40.50.11030">
    <property type="entry name" value="Threonylcarbamoyl-AMP synthase, C-terminal domain"/>
    <property type="match status" value="1"/>
</dbReference>
<evidence type="ECO:0000256" key="13">
    <source>
        <dbReference type="PIRNR" id="PIRNR004930"/>
    </source>
</evidence>
<dbReference type="PANTHER" id="PTHR17490">
    <property type="entry name" value="SUA5"/>
    <property type="match status" value="1"/>
</dbReference>
<proteinExistence type="inferred from homology"/>
<dbReference type="EMBL" id="JBHSDV010000001">
    <property type="protein sequence ID" value="MFC4386502.1"/>
    <property type="molecule type" value="Genomic_DNA"/>
</dbReference>
<evidence type="ECO:0000256" key="8">
    <source>
        <dbReference type="ARBA" id="ARBA00022695"/>
    </source>
</evidence>
<dbReference type="RefSeq" id="WP_390195156.1">
    <property type="nucleotide sequence ID" value="NZ_JBHSDV010000001.1"/>
</dbReference>
<dbReference type="InterPro" id="IPR010923">
    <property type="entry name" value="T(6)A37_SUA5"/>
</dbReference>
<keyword evidence="8 13" id="KW-0548">Nucleotidyltransferase</keyword>
<dbReference type="PANTHER" id="PTHR17490:SF16">
    <property type="entry name" value="THREONYLCARBAMOYL-AMP SYNTHASE"/>
    <property type="match status" value="1"/>
</dbReference>
<dbReference type="EC" id="2.7.7.87" evidence="3 13"/>
<comment type="function">
    <text evidence="13">Required for the formation of a threonylcarbamoyl group on adenosine at position 37 (t(6)A37) in tRNAs that read codons beginning with adenine.</text>
</comment>
<evidence type="ECO:0000256" key="9">
    <source>
        <dbReference type="ARBA" id="ARBA00022741"/>
    </source>
</evidence>
<dbReference type="SUPFAM" id="SSF55821">
    <property type="entry name" value="YrdC/RibB"/>
    <property type="match status" value="1"/>
</dbReference>
<dbReference type="InterPro" id="IPR050156">
    <property type="entry name" value="TC-AMP_synthase_SUA5"/>
</dbReference>
<dbReference type="Proteomes" id="UP001595880">
    <property type="component" value="Unassembled WGS sequence"/>
</dbReference>
<evidence type="ECO:0000256" key="4">
    <source>
        <dbReference type="ARBA" id="ARBA00015492"/>
    </source>
</evidence>
<evidence type="ECO:0000256" key="6">
    <source>
        <dbReference type="ARBA" id="ARBA00022679"/>
    </source>
</evidence>
<sequence length="335" mass="36078">MKTTIYQANEEALQEAAAHLVAGELIAFPTETVYGLGADATNEQAVRMIYEAKGRPSDNPLIVHMDSKEQIAKYVEDIPQIAHKLIDAFMPGPFTIILKSNGKIAPTVTAGLNTVAIRIPNHPIARKFIETAKKPIAAPSANLSGKPSPTKAAHVIEDLQSRIKGIIDGGATGVGIESTVVDATGPLPVILRPGGITQEQIEAVVGQVANKKIIEKDQPKSPGMKYNHYEPEVPLYLIKGKVGFIQSRIDELTNEGKRVAVIASAELAEQVVAPQVYRCGSVTNLPEVATHLYDALRHFKQKDVDIILAESFTTEGIGQAIMNRLTKAATGEIKE</sequence>
<dbReference type="InterPro" id="IPR006070">
    <property type="entry name" value="Sua5-like_dom"/>
</dbReference>
<comment type="subcellular location">
    <subcellularLocation>
        <location evidence="1 13">Cytoplasm</location>
    </subcellularLocation>
</comment>
<comment type="similarity">
    <text evidence="2 13">Belongs to the SUA5 family.</text>
</comment>
<dbReference type="PROSITE" id="PS51163">
    <property type="entry name" value="YRDC"/>
    <property type="match status" value="1"/>
</dbReference>
<evidence type="ECO:0000256" key="7">
    <source>
        <dbReference type="ARBA" id="ARBA00022694"/>
    </source>
</evidence>
<evidence type="ECO:0000256" key="5">
    <source>
        <dbReference type="ARBA" id="ARBA00022490"/>
    </source>
</evidence>
<keyword evidence="5 13" id="KW-0963">Cytoplasm</keyword>
<evidence type="ECO:0000256" key="2">
    <source>
        <dbReference type="ARBA" id="ARBA00007663"/>
    </source>
</evidence>
<keyword evidence="10 13" id="KW-0067">ATP-binding</keyword>
<dbReference type="InterPro" id="IPR005145">
    <property type="entry name" value="Sua5_C"/>
</dbReference>
<evidence type="ECO:0000256" key="12">
    <source>
        <dbReference type="ARBA" id="ARBA00048366"/>
    </source>
</evidence>
<dbReference type="PIRSF" id="PIRSF004930">
    <property type="entry name" value="Tln_factor_SUA5"/>
    <property type="match status" value="1"/>
</dbReference>
<comment type="caution">
    <text evidence="15">The sequence shown here is derived from an EMBL/GenBank/DDBJ whole genome shotgun (WGS) entry which is preliminary data.</text>
</comment>
<evidence type="ECO:0000256" key="1">
    <source>
        <dbReference type="ARBA" id="ARBA00004496"/>
    </source>
</evidence>